<organism evidence="1 2">
    <name type="scientific">Penicillium bovifimosum</name>
    <dbReference type="NCBI Taxonomy" id="126998"/>
    <lineage>
        <taxon>Eukaryota</taxon>
        <taxon>Fungi</taxon>
        <taxon>Dikarya</taxon>
        <taxon>Ascomycota</taxon>
        <taxon>Pezizomycotina</taxon>
        <taxon>Eurotiomycetes</taxon>
        <taxon>Eurotiomycetidae</taxon>
        <taxon>Eurotiales</taxon>
        <taxon>Aspergillaceae</taxon>
        <taxon>Penicillium</taxon>
    </lineage>
</organism>
<proteinExistence type="predicted"/>
<accession>A0A9W9L8L2</accession>
<dbReference type="AlphaFoldDB" id="A0A9W9L8L2"/>
<dbReference type="Proteomes" id="UP001149079">
    <property type="component" value="Unassembled WGS sequence"/>
</dbReference>
<evidence type="ECO:0000313" key="1">
    <source>
        <dbReference type="EMBL" id="KAJ5142968.1"/>
    </source>
</evidence>
<sequence length="63" mass="6939">MPTKRSSIQKVLEYLQQVFKKTGNIQVALSVTPNPAKQTIETAHIDSPTDAQDASKCFTSENC</sequence>
<dbReference type="RefSeq" id="XP_056524612.1">
    <property type="nucleotide sequence ID" value="XM_056662499.1"/>
</dbReference>
<evidence type="ECO:0000313" key="2">
    <source>
        <dbReference type="Proteomes" id="UP001149079"/>
    </source>
</evidence>
<dbReference type="GeneID" id="81401669"/>
<gene>
    <name evidence="1" type="ORF">N7515_001755</name>
</gene>
<comment type="caution">
    <text evidence="1">The sequence shown here is derived from an EMBL/GenBank/DDBJ whole genome shotgun (WGS) entry which is preliminary data.</text>
</comment>
<protein>
    <submittedName>
        <fullName evidence="1">Uncharacterized protein</fullName>
    </submittedName>
</protein>
<dbReference type="EMBL" id="JAPQKL010000002">
    <property type="protein sequence ID" value="KAJ5142968.1"/>
    <property type="molecule type" value="Genomic_DNA"/>
</dbReference>
<reference evidence="1" key="2">
    <citation type="journal article" date="2023" name="IMA Fungus">
        <title>Comparative genomic study of the Penicillium genus elucidates a diverse pangenome and 15 lateral gene transfer events.</title>
        <authorList>
            <person name="Petersen C."/>
            <person name="Sorensen T."/>
            <person name="Nielsen M.R."/>
            <person name="Sondergaard T.E."/>
            <person name="Sorensen J.L."/>
            <person name="Fitzpatrick D.A."/>
            <person name="Frisvad J.C."/>
            <person name="Nielsen K.L."/>
        </authorList>
    </citation>
    <scope>NUCLEOTIDE SEQUENCE</scope>
    <source>
        <strain evidence="1">IBT 22155</strain>
    </source>
</reference>
<keyword evidence="2" id="KW-1185">Reference proteome</keyword>
<reference evidence="1" key="1">
    <citation type="submission" date="2022-11" db="EMBL/GenBank/DDBJ databases">
        <authorList>
            <person name="Petersen C."/>
        </authorList>
    </citation>
    <scope>NUCLEOTIDE SEQUENCE</scope>
    <source>
        <strain evidence="1">IBT 22155</strain>
    </source>
</reference>
<name>A0A9W9L8L2_9EURO</name>